<dbReference type="AlphaFoldDB" id="V8G0Z7"/>
<proteinExistence type="predicted"/>
<name>V8G0Z7_9BURK</name>
<dbReference type="Proteomes" id="UP000018766">
    <property type="component" value="Unassembled WGS sequence"/>
</dbReference>
<dbReference type="SUPFAM" id="SSF69593">
    <property type="entry name" value="Glycerol-3-phosphate (1)-acyltransferase"/>
    <property type="match status" value="1"/>
</dbReference>
<reference evidence="6 7" key="1">
    <citation type="submission" date="2013-11" db="EMBL/GenBank/DDBJ databases">
        <title>Genomic analysis of Pelistega sp. HM-7.</title>
        <authorList>
            <person name="Kumbhare S.V."/>
            <person name="Shetty S.A."/>
            <person name="Sharma O."/>
            <person name="Dhotre D.P."/>
        </authorList>
    </citation>
    <scope>NUCLEOTIDE SEQUENCE [LARGE SCALE GENOMIC DNA]</scope>
    <source>
        <strain evidence="6 7">HM-7</strain>
    </source>
</reference>
<keyword evidence="3 6" id="KW-0012">Acyltransferase</keyword>
<evidence type="ECO:0000259" key="5">
    <source>
        <dbReference type="SMART" id="SM00563"/>
    </source>
</evidence>
<gene>
    <name evidence="6" type="ORF">V757_08010</name>
</gene>
<dbReference type="OrthoDB" id="9812274at2"/>
<accession>V8G0Z7</accession>
<protein>
    <submittedName>
        <fullName evidence="6">1-acyl-sn-glycerol-3-phosphate acyltransferase</fullName>
    </submittedName>
</protein>
<evidence type="ECO:0000313" key="6">
    <source>
        <dbReference type="EMBL" id="ETD70189.1"/>
    </source>
</evidence>
<dbReference type="Pfam" id="PF01553">
    <property type="entry name" value="Acyltransferase"/>
    <property type="match status" value="1"/>
</dbReference>
<evidence type="ECO:0000256" key="3">
    <source>
        <dbReference type="ARBA" id="ARBA00023315"/>
    </source>
</evidence>
<dbReference type="GO" id="GO:0006654">
    <property type="term" value="P:phosphatidic acid biosynthetic process"/>
    <property type="evidence" value="ECO:0007669"/>
    <property type="project" value="TreeGrafter"/>
</dbReference>
<feature type="domain" description="Phospholipid/glycerol acyltransferase" evidence="5">
    <location>
        <begin position="71"/>
        <end position="186"/>
    </location>
</feature>
<organism evidence="6 7">
    <name type="scientific">Pelistega indica</name>
    <dbReference type="NCBI Taxonomy" id="1414851"/>
    <lineage>
        <taxon>Bacteria</taxon>
        <taxon>Pseudomonadati</taxon>
        <taxon>Pseudomonadota</taxon>
        <taxon>Betaproteobacteria</taxon>
        <taxon>Burkholderiales</taxon>
        <taxon>Alcaligenaceae</taxon>
        <taxon>Pelistega</taxon>
    </lineage>
</organism>
<keyword evidence="4" id="KW-0472">Membrane</keyword>
<dbReference type="CDD" id="cd07989">
    <property type="entry name" value="LPLAT_AGPAT-like"/>
    <property type="match status" value="1"/>
</dbReference>
<keyword evidence="7" id="KW-1185">Reference proteome</keyword>
<dbReference type="PANTHER" id="PTHR10434:SF40">
    <property type="entry name" value="1-ACYL-SN-GLYCEROL-3-PHOSPHATE ACYLTRANSFERASE"/>
    <property type="match status" value="1"/>
</dbReference>
<dbReference type="PANTHER" id="PTHR10434">
    <property type="entry name" value="1-ACYL-SN-GLYCEROL-3-PHOSPHATE ACYLTRANSFERASE"/>
    <property type="match status" value="1"/>
</dbReference>
<feature type="transmembrane region" description="Helical" evidence="4">
    <location>
        <begin position="6"/>
        <end position="30"/>
    </location>
</feature>
<dbReference type="InterPro" id="IPR002123">
    <property type="entry name" value="Plipid/glycerol_acylTrfase"/>
</dbReference>
<dbReference type="EMBL" id="AYSV01000090">
    <property type="protein sequence ID" value="ETD70189.1"/>
    <property type="molecule type" value="Genomic_DNA"/>
</dbReference>
<keyword evidence="4" id="KW-0812">Transmembrane</keyword>
<evidence type="ECO:0000256" key="1">
    <source>
        <dbReference type="ARBA" id="ARBA00005189"/>
    </source>
</evidence>
<dbReference type="GO" id="GO:0003841">
    <property type="term" value="F:1-acylglycerol-3-phosphate O-acyltransferase activity"/>
    <property type="evidence" value="ECO:0007669"/>
    <property type="project" value="TreeGrafter"/>
</dbReference>
<evidence type="ECO:0000313" key="7">
    <source>
        <dbReference type="Proteomes" id="UP000018766"/>
    </source>
</evidence>
<dbReference type="RefSeq" id="WP_023951506.1">
    <property type="nucleotide sequence ID" value="NZ_AYSV01000090.1"/>
</dbReference>
<comment type="caution">
    <text evidence="6">The sequence shown here is derived from an EMBL/GenBank/DDBJ whole genome shotgun (WGS) entry which is preliminary data.</text>
</comment>
<keyword evidence="2 6" id="KW-0808">Transferase</keyword>
<comment type="pathway">
    <text evidence="1">Lipid metabolism.</text>
</comment>
<keyword evidence="4" id="KW-1133">Transmembrane helix</keyword>
<dbReference type="SMART" id="SM00563">
    <property type="entry name" value="PlsC"/>
    <property type="match status" value="1"/>
</dbReference>
<dbReference type="PATRIC" id="fig|1414851.3.peg.1652"/>
<sequence length="244" mass="27782">MIFLRSLVFSIYLTILTIIFGTLSGLLFLFPFHWRWKIITLWNKSIIWGAKVICGIRYQLKGTENIPDYPAVYLAKHQSAWETIALPIFLKRTSTYVHKKELNYIPFFGWGLASVQQIAIDRSARRDAMQQVMSIGSQRFKEGRNIIMFPEGTRIPVGQQGRYKTGGSRLATHLSADVIPIALNAGMCWPRNAFIKRPGLITISFGPAINSKGLTADQLNKQVEQWIETEMRVLNPEVYTSSTI</sequence>
<evidence type="ECO:0000256" key="2">
    <source>
        <dbReference type="ARBA" id="ARBA00022679"/>
    </source>
</evidence>
<evidence type="ECO:0000256" key="4">
    <source>
        <dbReference type="SAM" id="Phobius"/>
    </source>
</evidence>